<gene>
    <name evidence="2" type="ORF">CRENBAI_010399</name>
</gene>
<evidence type="ECO:0000313" key="3">
    <source>
        <dbReference type="Proteomes" id="UP001311232"/>
    </source>
</evidence>
<feature type="compositionally biased region" description="Low complexity" evidence="1">
    <location>
        <begin position="1"/>
        <end position="13"/>
    </location>
</feature>
<organism evidence="2 3">
    <name type="scientific">Crenichthys baileyi</name>
    <name type="common">White River springfish</name>
    <dbReference type="NCBI Taxonomy" id="28760"/>
    <lineage>
        <taxon>Eukaryota</taxon>
        <taxon>Metazoa</taxon>
        <taxon>Chordata</taxon>
        <taxon>Craniata</taxon>
        <taxon>Vertebrata</taxon>
        <taxon>Euteleostomi</taxon>
        <taxon>Actinopterygii</taxon>
        <taxon>Neopterygii</taxon>
        <taxon>Teleostei</taxon>
        <taxon>Neoteleostei</taxon>
        <taxon>Acanthomorphata</taxon>
        <taxon>Ovalentaria</taxon>
        <taxon>Atherinomorphae</taxon>
        <taxon>Cyprinodontiformes</taxon>
        <taxon>Goodeidae</taxon>
        <taxon>Crenichthys</taxon>
    </lineage>
</organism>
<feature type="region of interest" description="Disordered" evidence="1">
    <location>
        <begin position="1"/>
        <end position="23"/>
    </location>
</feature>
<protein>
    <submittedName>
        <fullName evidence="2">Uncharacterized protein</fullName>
    </submittedName>
</protein>
<keyword evidence="3" id="KW-1185">Reference proteome</keyword>
<proteinExistence type="predicted"/>
<comment type="caution">
    <text evidence="2">The sequence shown here is derived from an EMBL/GenBank/DDBJ whole genome shotgun (WGS) entry which is preliminary data.</text>
</comment>
<dbReference type="AlphaFoldDB" id="A0AAV9QSY2"/>
<dbReference type="Proteomes" id="UP001311232">
    <property type="component" value="Unassembled WGS sequence"/>
</dbReference>
<evidence type="ECO:0000313" key="2">
    <source>
        <dbReference type="EMBL" id="KAK5600593.1"/>
    </source>
</evidence>
<accession>A0AAV9QSY2</accession>
<sequence>MLPSLSFLSSSTSETCTGNKGQPKQCLVGADCHVPKVTSRPNSKSHIFLGGMASHHTGEPLYSVDQNCAMQTQNFVQPSSTAFWFSVTSSQLLSPNVPLISFSLHYCG</sequence>
<reference evidence="2 3" key="1">
    <citation type="submission" date="2021-06" db="EMBL/GenBank/DDBJ databases">
        <authorList>
            <person name="Palmer J.M."/>
        </authorList>
    </citation>
    <scope>NUCLEOTIDE SEQUENCE [LARGE SCALE GENOMIC DNA]</scope>
    <source>
        <strain evidence="2 3">MEX-2019</strain>
        <tissue evidence="2">Muscle</tissue>
    </source>
</reference>
<evidence type="ECO:0000256" key="1">
    <source>
        <dbReference type="SAM" id="MobiDB-lite"/>
    </source>
</evidence>
<dbReference type="EMBL" id="JAHHUM010002883">
    <property type="protein sequence ID" value="KAK5600593.1"/>
    <property type="molecule type" value="Genomic_DNA"/>
</dbReference>
<name>A0AAV9QSY2_9TELE</name>